<dbReference type="RefSeq" id="WP_376801194.1">
    <property type="nucleotide sequence ID" value="NZ_DBNB01000009.1"/>
</dbReference>
<proteinExistence type="predicted"/>
<dbReference type="InterPro" id="IPR052698">
    <property type="entry name" value="MoCofactor_Util/Proc"/>
</dbReference>
<dbReference type="PANTHER" id="PTHR30388:SF4">
    <property type="entry name" value="MOLYBDENUM COFACTOR INSERTION CHAPERONE PAOD"/>
    <property type="match status" value="1"/>
</dbReference>
<evidence type="ECO:0000313" key="2">
    <source>
        <dbReference type="EMBL" id="OQW50960.1"/>
    </source>
</evidence>
<feature type="domain" description="XdhC Rossmann" evidence="1">
    <location>
        <begin position="78"/>
        <end position="219"/>
    </location>
</feature>
<sequence>MRLSDLAALNAARAGRRAGLLVQDLAGGSERFIDEARLERNDPLYDDAVARFRSGMSGMVETRDGPRFLNVFVPAPRLVIIGAVHVTQSLAPMAKMAGYNVTIIDPRSAFATPERFPGIAVEAQWPQDALPRLGLDRYTGVATLTHDPKIDDPALIAALNAECFYVGALGSRKTHGARRARLEAAGIDDTRFSRIHAPIGLDLGGRAPAEIAVAVLAEVIRTLRRGDEAGR</sequence>
<organism evidence="2 3">
    <name type="scientific">Candidatus Raskinella chloraquaticus</name>
    <dbReference type="NCBI Taxonomy" id="1951219"/>
    <lineage>
        <taxon>Bacteria</taxon>
        <taxon>Pseudomonadati</taxon>
        <taxon>Pseudomonadota</taxon>
        <taxon>Alphaproteobacteria</taxon>
        <taxon>Hyphomicrobiales</taxon>
        <taxon>Phreatobacteraceae</taxon>
        <taxon>Candidatus Raskinella</taxon>
    </lineage>
</organism>
<evidence type="ECO:0000313" key="3">
    <source>
        <dbReference type="Proteomes" id="UP000192872"/>
    </source>
</evidence>
<dbReference type="Proteomes" id="UP000192872">
    <property type="component" value="Unassembled WGS sequence"/>
</dbReference>
<dbReference type="STRING" id="1827387.A4S15_13220"/>
<reference evidence="2 3" key="1">
    <citation type="journal article" date="2017" name="Water Res.">
        <title>Comammox in drinking water systems.</title>
        <authorList>
            <person name="Wang Y."/>
            <person name="Ma L."/>
            <person name="Mao Y."/>
            <person name="Jiang X."/>
            <person name="Xia Y."/>
            <person name="Yu K."/>
            <person name="Li B."/>
            <person name="Zhang T."/>
        </authorList>
    </citation>
    <scope>NUCLEOTIDE SEQUENCE [LARGE SCALE GENOMIC DNA]</scope>
    <source>
        <strain evidence="2">SG_bin8</strain>
    </source>
</reference>
<dbReference type="AlphaFoldDB" id="A0A1W9HU14"/>
<accession>A0A1W9HU14</accession>
<gene>
    <name evidence="2" type="ORF">A4S15_13220</name>
</gene>
<protein>
    <submittedName>
        <fullName evidence="2">XdhC/CoxF family protein</fullName>
    </submittedName>
</protein>
<dbReference type="Pfam" id="PF13478">
    <property type="entry name" value="XdhC_C"/>
    <property type="match status" value="1"/>
</dbReference>
<dbReference type="PANTHER" id="PTHR30388">
    <property type="entry name" value="ALDEHYDE OXIDOREDUCTASE MOLYBDENUM COFACTOR ASSEMBLY PROTEIN"/>
    <property type="match status" value="1"/>
</dbReference>
<dbReference type="EMBL" id="LWDL01000023">
    <property type="protein sequence ID" value="OQW50960.1"/>
    <property type="molecule type" value="Genomic_DNA"/>
</dbReference>
<dbReference type="InterPro" id="IPR027051">
    <property type="entry name" value="XdhC_Rossmann_dom"/>
</dbReference>
<evidence type="ECO:0000259" key="1">
    <source>
        <dbReference type="Pfam" id="PF13478"/>
    </source>
</evidence>
<dbReference type="Gene3D" id="3.40.50.720">
    <property type="entry name" value="NAD(P)-binding Rossmann-like Domain"/>
    <property type="match status" value="1"/>
</dbReference>
<comment type="caution">
    <text evidence="2">The sequence shown here is derived from an EMBL/GenBank/DDBJ whole genome shotgun (WGS) entry which is preliminary data.</text>
</comment>
<name>A0A1W9HU14_9HYPH</name>